<gene>
    <name evidence="6" type="primary">smc</name>
    <name evidence="9" type="ORF">SAMN05421804_101131</name>
</gene>
<dbReference type="RefSeq" id="WP_031572770.1">
    <property type="nucleotide sequence ID" value="NZ_DAMAXS010000055.1"/>
</dbReference>
<dbReference type="AlphaFoldDB" id="A0A1G8G3I7"/>
<evidence type="ECO:0000256" key="2">
    <source>
        <dbReference type="ARBA" id="ARBA00022741"/>
    </source>
</evidence>
<dbReference type="GO" id="GO:0016887">
    <property type="term" value="F:ATP hydrolysis activity"/>
    <property type="evidence" value="ECO:0007669"/>
    <property type="project" value="InterPro"/>
</dbReference>
<dbReference type="GO" id="GO:0030261">
    <property type="term" value="P:chromosome condensation"/>
    <property type="evidence" value="ECO:0007669"/>
    <property type="project" value="InterPro"/>
</dbReference>
<dbReference type="InterPro" id="IPR027417">
    <property type="entry name" value="P-loop_NTPase"/>
</dbReference>
<dbReference type="GO" id="GO:0003677">
    <property type="term" value="F:DNA binding"/>
    <property type="evidence" value="ECO:0007669"/>
    <property type="project" value="UniProtKB-UniRule"/>
</dbReference>
<feature type="domain" description="SMC hinge" evidence="8">
    <location>
        <begin position="525"/>
        <end position="640"/>
    </location>
</feature>
<dbReference type="CDD" id="cd03278">
    <property type="entry name" value="ABC_SMC_barmotin"/>
    <property type="match status" value="1"/>
</dbReference>
<dbReference type="GO" id="GO:0007062">
    <property type="term" value="P:sister chromatid cohesion"/>
    <property type="evidence" value="ECO:0007669"/>
    <property type="project" value="InterPro"/>
</dbReference>
<evidence type="ECO:0000256" key="3">
    <source>
        <dbReference type="ARBA" id="ARBA00022840"/>
    </source>
</evidence>
<dbReference type="Gene3D" id="3.40.50.300">
    <property type="entry name" value="P-loop containing nucleotide triphosphate hydrolases"/>
    <property type="match status" value="2"/>
</dbReference>
<evidence type="ECO:0000256" key="4">
    <source>
        <dbReference type="ARBA" id="ARBA00023054"/>
    </source>
</evidence>
<dbReference type="Gene3D" id="6.10.140.1720">
    <property type="match status" value="1"/>
</dbReference>
<feature type="region of interest" description="Disordered" evidence="7">
    <location>
        <begin position="378"/>
        <end position="408"/>
    </location>
</feature>
<dbReference type="GO" id="GO:0006260">
    <property type="term" value="P:DNA replication"/>
    <property type="evidence" value="ECO:0007669"/>
    <property type="project" value="UniProtKB-UniRule"/>
</dbReference>
<comment type="function">
    <text evidence="6">Required for chromosome condensation and partitioning.</text>
</comment>
<comment type="similarity">
    <text evidence="6">Belongs to the SMC family.</text>
</comment>
<feature type="coiled-coil region" evidence="6">
    <location>
        <begin position="167"/>
        <end position="201"/>
    </location>
</feature>
<evidence type="ECO:0000256" key="5">
    <source>
        <dbReference type="ARBA" id="ARBA00023125"/>
    </source>
</evidence>
<keyword evidence="1 6" id="KW-0963">Cytoplasm</keyword>
<dbReference type="SMART" id="SM00968">
    <property type="entry name" value="SMC_hinge"/>
    <property type="match status" value="1"/>
</dbReference>
<dbReference type="HAMAP" id="MF_01894">
    <property type="entry name" value="Smc_prok"/>
    <property type="match status" value="1"/>
</dbReference>
<dbReference type="PIRSF" id="PIRSF005719">
    <property type="entry name" value="SMC"/>
    <property type="match status" value="1"/>
</dbReference>
<name>A0A1G8G3I7_9CLOT</name>
<dbReference type="InterPro" id="IPR036277">
    <property type="entry name" value="SMC_hinge_sf"/>
</dbReference>
<feature type="compositionally biased region" description="Basic and acidic residues" evidence="7">
    <location>
        <begin position="393"/>
        <end position="408"/>
    </location>
</feature>
<dbReference type="PANTHER" id="PTHR43977">
    <property type="entry name" value="STRUCTURAL MAINTENANCE OF CHROMOSOMES PROTEIN 3"/>
    <property type="match status" value="1"/>
</dbReference>
<accession>A0A1G8G3I7</accession>
<dbReference type="Proteomes" id="UP000183255">
    <property type="component" value="Unassembled WGS sequence"/>
</dbReference>
<dbReference type="Pfam" id="PF06470">
    <property type="entry name" value="SMC_hinge"/>
    <property type="match status" value="1"/>
</dbReference>
<keyword evidence="4 6" id="KW-0175">Coiled coil</keyword>
<evidence type="ECO:0000256" key="1">
    <source>
        <dbReference type="ARBA" id="ARBA00022490"/>
    </source>
</evidence>
<dbReference type="SUPFAM" id="SSF75553">
    <property type="entry name" value="Smc hinge domain"/>
    <property type="match status" value="1"/>
</dbReference>
<evidence type="ECO:0000313" key="9">
    <source>
        <dbReference type="EMBL" id="SDH88942.1"/>
    </source>
</evidence>
<sequence>MYLKSIEIRGFKSFADRTLLNFNNGITAVVGPNGSGKSNISDAVRWVLGEQKVKSLRGGKMEDVIFAGTDFRKPLGFAEVTLLLDNSERKLPIPFTEVSVTRKLFRSGESEYLINNTTCRLKDIHELFMDTGIGKEGYSLIGQGKIEAILSGKMDDRRALLEEAAGIVKYKSRKEESEKKLENTEQNLLRVQDILNTYEERIGPLEREKVKAEKFLVLSKEQRSIQISLILSDLEEFESEKKVLEERTLLAEKNFTEISRKREEAVEKQNALESSMDEKKALETEKKEVFYQKREEMDSSEKEISLLSQRIEDKKSLLMKNEKAVELAKERISLETAQIEELYQELDGSKNLKEEVRLRLDEQQSKIRVLEESLKLSEDAQRGLREEEEDAEEKIRSLQEESKEQYRQRDMLQGRIEHTESVMESYEASRVMNEMAKSETEAEIFELKQKIELYEKDLIARKDDTMKVTEEMAKLESVIKNMEYELKGQESQMNLLKNLEEHYEGYTKSVKSLMTFLKGSSHRLASKVHLVGEVIKPKDGYAQALEVALGSQVNNIITPTDQDAKVLIDLLRARSFGRATFFPLNVIKGTKAKDPVLKKGKLLGNLLDLVEFDAGFMGIAANLLGRIFVARNMEDALASAKEMGYTHRIVTLEGDIINAGGSMTGGSIYKKSSGIFSRKKDLEDLQAANSELKEKRLEELAEKQGLEKIYQEKLKAEREASYVIQDLQMEKTKLQERREGFVKDLNRLAGILKEAERSLASQREELVLLDGELERIEGKIKEHLTQRLKSKDYLKELKEKRTKEYNEYDLLKQEVMEASVQEATLIEAYKGKREAIDKLKVSLETLESSKSELEKENGGLLIEIKEGQNAVALLEKAVEALKSELQHMEKILDEMAMEEIRDKAEMKDLSATVRTLDEEYHVIDKELFKVKDALEKLEKENQSLLNKINDELNLTLAEAKEERIPMEDKDLFRKKLNTLRREISSLGHVNVAAIEEFREVSEHSTFLSSQKEDLEKAKLELKEIIMDMTLRMRTLFTENFKVMNENFNDTFRRLFQGGNAKLILGDGDILEAPIEISVQPPGKKLQNITLMSGGEKVLSAIALTFAILRMKPTPFCILDEIEAALDDANVYRFAEFLSEFARETQFILITHRKGTMESADALYGVTMEEKGISKIVSMDLSAARRENG</sequence>
<dbReference type="SUPFAM" id="SSF52540">
    <property type="entry name" value="P-loop containing nucleoside triphosphate hydrolases"/>
    <property type="match status" value="1"/>
</dbReference>
<comment type="domain">
    <text evidence="6">Contains large globular domains required for ATP hydrolysis at each terminus and a third globular domain forming a flexible hinge near the middle of the molecule. These domains are separated by coiled-coil structures.</text>
</comment>
<keyword evidence="5 6" id="KW-0238">DNA-binding</keyword>
<dbReference type="InterPro" id="IPR011890">
    <property type="entry name" value="SMC_prok"/>
</dbReference>
<evidence type="ECO:0000313" key="10">
    <source>
        <dbReference type="Proteomes" id="UP000183255"/>
    </source>
</evidence>
<dbReference type="FunFam" id="3.40.50.300:FF:000984">
    <property type="entry name" value="Chromosome partition protein Smc"/>
    <property type="match status" value="1"/>
</dbReference>
<feature type="coiled-coil region" evidence="6">
    <location>
        <begin position="678"/>
        <end position="962"/>
    </location>
</feature>
<dbReference type="InterPro" id="IPR003395">
    <property type="entry name" value="RecF/RecN/SMC_N"/>
</dbReference>
<protein>
    <recommendedName>
        <fullName evidence="6">Chromosome partition protein Smc</fullName>
    </recommendedName>
</protein>
<dbReference type="Gene3D" id="1.20.1060.20">
    <property type="match status" value="1"/>
</dbReference>
<dbReference type="Pfam" id="PF02463">
    <property type="entry name" value="SMC_N"/>
    <property type="match status" value="2"/>
</dbReference>
<dbReference type="InterPro" id="IPR010935">
    <property type="entry name" value="SMC_hinge"/>
</dbReference>
<dbReference type="EMBL" id="FNDZ01000001">
    <property type="protein sequence ID" value="SDH88942.1"/>
    <property type="molecule type" value="Genomic_DNA"/>
</dbReference>
<dbReference type="GO" id="GO:0005524">
    <property type="term" value="F:ATP binding"/>
    <property type="evidence" value="ECO:0007669"/>
    <property type="project" value="UniProtKB-UniRule"/>
</dbReference>
<dbReference type="GO" id="GO:0005737">
    <property type="term" value="C:cytoplasm"/>
    <property type="evidence" value="ECO:0007669"/>
    <property type="project" value="UniProtKB-SubCell"/>
</dbReference>
<dbReference type="GO" id="GO:0005694">
    <property type="term" value="C:chromosome"/>
    <property type="evidence" value="ECO:0007669"/>
    <property type="project" value="InterPro"/>
</dbReference>
<dbReference type="GO" id="GO:0007059">
    <property type="term" value="P:chromosome segregation"/>
    <property type="evidence" value="ECO:0007669"/>
    <property type="project" value="UniProtKB-UniRule"/>
</dbReference>
<proteinExistence type="inferred from homology"/>
<evidence type="ECO:0000256" key="7">
    <source>
        <dbReference type="SAM" id="MobiDB-lite"/>
    </source>
</evidence>
<evidence type="ECO:0000256" key="6">
    <source>
        <dbReference type="HAMAP-Rule" id="MF_01894"/>
    </source>
</evidence>
<keyword evidence="3 6" id="KW-0067">ATP-binding</keyword>
<dbReference type="InterPro" id="IPR024704">
    <property type="entry name" value="SMC"/>
</dbReference>
<comment type="subcellular location">
    <subcellularLocation>
        <location evidence="6">Cytoplasm</location>
    </subcellularLocation>
</comment>
<dbReference type="Gene3D" id="3.30.70.1620">
    <property type="match status" value="1"/>
</dbReference>
<feature type="binding site" evidence="6">
    <location>
        <begin position="32"/>
        <end position="39"/>
    </location>
    <ligand>
        <name>ATP</name>
        <dbReference type="ChEBI" id="CHEBI:30616"/>
    </ligand>
</feature>
<organism evidence="9 10">
    <name type="scientific">Proteiniclasticum ruminis</name>
    <dbReference type="NCBI Taxonomy" id="398199"/>
    <lineage>
        <taxon>Bacteria</taxon>
        <taxon>Bacillati</taxon>
        <taxon>Bacillota</taxon>
        <taxon>Clostridia</taxon>
        <taxon>Eubacteriales</taxon>
        <taxon>Clostridiaceae</taxon>
        <taxon>Proteiniclasticum</taxon>
    </lineage>
</organism>
<evidence type="ECO:0000259" key="8">
    <source>
        <dbReference type="SMART" id="SM00968"/>
    </source>
</evidence>
<keyword evidence="2 6" id="KW-0547">Nucleotide-binding</keyword>
<dbReference type="NCBIfam" id="TIGR02168">
    <property type="entry name" value="SMC_prok_B"/>
    <property type="match status" value="1"/>
</dbReference>
<comment type="subunit">
    <text evidence="6">Homodimer.</text>
</comment>
<reference evidence="9 10" key="1">
    <citation type="submission" date="2016-10" db="EMBL/GenBank/DDBJ databases">
        <authorList>
            <person name="de Groot N.N."/>
        </authorList>
    </citation>
    <scope>NUCLEOTIDE SEQUENCE [LARGE SCALE GENOMIC DNA]</scope>
    <source>
        <strain evidence="9 10">CGMCC 1.5058</strain>
    </source>
</reference>